<evidence type="ECO:0000256" key="4">
    <source>
        <dbReference type="ARBA" id="ARBA00022840"/>
    </source>
</evidence>
<dbReference type="Proteomes" id="UP001258315">
    <property type="component" value="Unassembled WGS sequence"/>
</dbReference>
<evidence type="ECO:0000313" key="7">
    <source>
        <dbReference type="EMBL" id="MDT3404289.1"/>
    </source>
</evidence>
<keyword evidence="8" id="KW-1185">Reference proteome</keyword>
<keyword evidence="1" id="KW-0547">Nucleotide-binding</keyword>
<proteinExistence type="predicted"/>
<reference evidence="8" key="1">
    <citation type="submission" date="2023-07" db="EMBL/GenBank/DDBJ databases">
        <title>Functional and genomic diversity of the sorghum phyllosphere microbiome.</title>
        <authorList>
            <person name="Shade A."/>
        </authorList>
    </citation>
    <scope>NUCLEOTIDE SEQUENCE [LARGE SCALE GENOMIC DNA]</scope>
    <source>
        <strain evidence="8">SORGH_AS_0422</strain>
    </source>
</reference>
<comment type="caution">
    <text evidence="7">The sequence shown here is derived from an EMBL/GenBank/DDBJ whole genome shotgun (WGS) entry which is preliminary data.</text>
</comment>
<protein>
    <submittedName>
        <fullName evidence="7">Superfamily I DNA/RNA helicase</fullName>
    </submittedName>
</protein>
<dbReference type="Gene3D" id="3.40.50.300">
    <property type="entry name" value="P-loop containing nucleotide triphosphate hydrolases"/>
    <property type="match status" value="1"/>
</dbReference>
<dbReference type="InterPro" id="IPR027417">
    <property type="entry name" value="P-loop_NTPase"/>
</dbReference>
<dbReference type="SUPFAM" id="SSF52540">
    <property type="entry name" value="P-loop containing nucleoside triphosphate hydrolases"/>
    <property type="match status" value="1"/>
</dbReference>
<dbReference type="RefSeq" id="WP_311951620.1">
    <property type="nucleotide sequence ID" value="NZ_JAVLVU010000001.1"/>
</dbReference>
<evidence type="ECO:0000256" key="3">
    <source>
        <dbReference type="ARBA" id="ARBA00022806"/>
    </source>
</evidence>
<dbReference type="GO" id="GO:0004386">
    <property type="term" value="F:helicase activity"/>
    <property type="evidence" value="ECO:0007669"/>
    <property type="project" value="UniProtKB-KW"/>
</dbReference>
<name>A0ABU3GX02_9SPHI</name>
<evidence type="ECO:0000313" key="8">
    <source>
        <dbReference type="Proteomes" id="UP001258315"/>
    </source>
</evidence>
<keyword evidence="2" id="KW-0378">Hydrolase</keyword>
<feature type="domain" description="UvrD-like helicase C-terminal" evidence="6">
    <location>
        <begin position="239"/>
        <end position="321"/>
    </location>
</feature>
<keyword evidence="3 7" id="KW-0347">Helicase</keyword>
<dbReference type="InterPro" id="IPR018647">
    <property type="entry name" value="SLFN_3-like_DNA/RNA_helicase"/>
</dbReference>
<organism evidence="7 8">
    <name type="scientific">Mucilaginibacter terrae</name>
    <dbReference type="NCBI Taxonomy" id="1955052"/>
    <lineage>
        <taxon>Bacteria</taxon>
        <taxon>Pseudomonadati</taxon>
        <taxon>Bacteroidota</taxon>
        <taxon>Sphingobacteriia</taxon>
        <taxon>Sphingobacteriales</taxon>
        <taxon>Sphingobacteriaceae</taxon>
        <taxon>Mucilaginibacter</taxon>
    </lineage>
</organism>
<evidence type="ECO:0000259" key="6">
    <source>
        <dbReference type="Pfam" id="PF13361"/>
    </source>
</evidence>
<sequence>MPFYFKLPLYTDMTPSQMSVLDETEPVAITGGPGTGKSVVSLWRHIRNHSIGKRKSTMITYTKTLEIYLASCAAAENVNAGNSVTRIYQWGPGKGDHEIIIDEAQDIEEHHHQRIRAAAQVVSYGADDQQILYPDKASSQQQLKTVFSGNQEYELDENFRNSYEIMCFTQAALPQRRISAVMMRGLKANRSTNIKPKCMLVNSSNQQIETILDIIEEFHSQTHNIGILVPLGRHVDELYELLKLKNVKCTKYRSSTDELTHMENVHVTTYKSSKGIEFDTVILPDFQDWQFNKVRYNITLKDNDYYVAFTRTKRNLFLISTTSNLNIDQNTFDIEKV</sequence>
<dbReference type="Pfam" id="PF13361">
    <property type="entry name" value="UvrD_C"/>
    <property type="match status" value="1"/>
</dbReference>
<dbReference type="PANTHER" id="PTHR11070">
    <property type="entry name" value="UVRD / RECB / PCRA DNA HELICASE FAMILY MEMBER"/>
    <property type="match status" value="1"/>
</dbReference>
<evidence type="ECO:0000256" key="2">
    <source>
        <dbReference type="ARBA" id="ARBA00022801"/>
    </source>
</evidence>
<dbReference type="EMBL" id="JAVLVU010000001">
    <property type="protein sequence ID" value="MDT3404289.1"/>
    <property type="molecule type" value="Genomic_DNA"/>
</dbReference>
<gene>
    <name evidence="7" type="ORF">QE417_003361</name>
</gene>
<feature type="domain" description="Schlafen group 3-like DNA/RNA helicase" evidence="5">
    <location>
        <begin position="28"/>
        <end position="178"/>
    </location>
</feature>
<accession>A0ABU3GX02</accession>
<keyword evidence="4" id="KW-0067">ATP-binding</keyword>
<dbReference type="InterPro" id="IPR000212">
    <property type="entry name" value="DNA_helicase_UvrD/REP"/>
</dbReference>
<dbReference type="InterPro" id="IPR014017">
    <property type="entry name" value="DNA_helicase_UvrD-like_C"/>
</dbReference>
<evidence type="ECO:0000259" key="5">
    <source>
        <dbReference type="Pfam" id="PF09848"/>
    </source>
</evidence>
<evidence type="ECO:0000256" key="1">
    <source>
        <dbReference type="ARBA" id="ARBA00022741"/>
    </source>
</evidence>
<dbReference type="Pfam" id="PF09848">
    <property type="entry name" value="SLFN-g3_helicase"/>
    <property type="match status" value="1"/>
</dbReference>
<dbReference type="PANTHER" id="PTHR11070:SF67">
    <property type="entry name" value="DNA 3'-5' HELICASE"/>
    <property type="match status" value="1"/>
</dbReference>